<protein>
    <submittedName>
        <fullName evidence="1">Uncharacterized protein</fullName>
    </submittedName>
</protein>
<dbReference type="InParanoid" id="D8ST67"/>
<gene>
    <name evidence="1" type="ORF">SELMODRAFT_446638</name>
</gene>
<sequence>MASLCSACKAALAPCGVRSDFEDIADRELAQRRSRQHDDSCFSALPKVHQVLNTLFDLSRRAKVCLPFKDIKDKCLSKEMDAGWFSRREEMDADQKSGCLKREVWSCDDGGMD</sequence>
<evidence type="ECO:0000313" key="2">
    <source>
        <dbReference type="Proteomes" id="UP000001514"/>
    </source>
</evidence>
<dbReference type="Gramene" id="EFJ12432">
    <property type="protein sequence ID" value="EFJ12432"/>
    <property type="gene ID" value="SELMODRAFT_446638"/>
</dbReference>
<keyword evidence="2" id="KW-1185">Reference proteome</keyword>
<evidence type="ECO:0000313" key="1">
    <source>
        <dbReference type="EMBL" id="EFJ12432.1"/>
    </source>
</evidence>
<dbReference type="Proteomes" id="UP000001514">
    <property type="component" value="Unassembled WGS sequence"/>
</dbReference>
<name>D8ST67_SELML</name>
<accession>D8ST67</accession>
<dbReference type="AlphaFoldDB" id="D8ST67"/>
<dbReference type="KEGG" id="smo:SELMODRAFT_446638"/>
<proteinExistence type="predicted"/>
<organism evidence="2">
    <name type="scientific">Selaginella moellendorffii</name>
    <name type="common">Spikemoss</name>
    <dbReference type="NCBI Taxonomy" id="88036"/>
    <lineage>
        <taxon>Eukaryota</taxon>
        <taxon>Viridiplantae</taxon>
        <taxon>Streptophyta</taxon>
        <taxon>Embryophyta</taxon>
        <taxon>Tracheophyta</taxon>
        <taxon>Lycopodiopsida</taxon>
        <taxon>Selaginellales</taxon>
        <taxon>Selaginellaceae</taxon>
        <taxon>Selaginella</taxon>
    </lineage>
</organism>
<reference evidence="1 2" key="1">
    <citation type="journal article" date="2011" name="Science">
        <title>The Selaginella genome identifies genetic changes associated with the evolution of vascular plants.</title>
        <authorList>
            <person name="Banks J.A."/>
            <person name="Nishiyama T."/>
            <person name="Hasebe M."/>
            <person name="Bowman J.L."/>
            <person name="Gribskov M."/>
            <person name="dePamphilis C."/>
            <person name="Albert V.A."/>
            <person name="Aono N."/>
            <person name="Aoyama T."/>
            <person name="Ambrose B.A."/>
            <person name="Ashton N.W."/>
            <person name="Axtell M.J."/>
            <person name="Barker E."/>
            <person name="Barker M.S."/>
            <person name="Bennetzen J.L."/>
            <person name="Bonawitz N.D."/>
            <person name="Chapple C."/>
            <person name="Cheng C."/>
            <person name="Correa L.G."/>
            <person name="Dacre M."/>
            <person name="DeBarry J."/>
            <person name="Dreyer I."/>
            <person name="Elias M."/>
            <person name="Engstrom E.M."/>
            <person name="Estelle M."/>
            <person name="Feng L."/>
            <person name="Finet C."/>
            <person name="Floyd S.K."/>
            <person name="Frommer W.B."/>
            <person name="Fujita T."/>
            <person name="Gramzow L."/>
            <person name="Gutensohn M."/>
            <person name="Harholt J."/>
            <person name="Hattori M."/>
            <person name="Heyl A."/>
            <person name="Hirai T."/>
            <person name="Hiwatashi Y."/>
            <person name="Ishikawa M."/>
            <person name="Iwata M."/>
            <person name="Karol K.G."/>
            <person name="Koehler B."/>
            <person name="Kolukisaoglu U."/>
            <person name="Kubo M."/>
            <person name="Kurata T."/>
            <person name="Lalonde S."/>
            <person name="Li K."/>
            <person name="Li Y."/>
            <person name="Litt A."/>
            <person name="Lyons E."/>
            <person name="Manning G."/>
            <person name="Maruyama T."/>
            <person name="Michael T.P."/>
            <person name="Mikami K."/>
            <person name="Miyazaki S."/>
            <person name="Morinaga S."/>
            <person name="Murata T."/>
            <person name="Mueller-Roeber B."/>
            <person name="Nelson D.R."/>
            <person name="Obara M."/>
            <person name="Oguri Y."/>
            <person name="Olmstead R.G."/>
            <person name="Onodera N."/>
            <person name="Petersen B.L."/>
            <person name="Pils B."/>
            <person name="Prigge M."/>
            <person name="Rensing S.A."/>
            <person name="Riano-Pachon D.M."/>
            <person name="Roberts A.W."/>
            <person name="Sato Y."/>
            <person name="Scheller H.V."/>
            <person name="Schulz B."/>
            <person name="Schulz C."/>
            <person name="Shakirov E.V."/>
            <person name="Shibagaki N."/>
            <person name="Shinohara N."/>
            <person name="Shippen D.E."/>
            <person name="Soerensen I."/>
            <person name="Sotooka R."/>
            <person name="Sugimoto N."/>
            <person name="Sugita M."/>
            <person name="Sumikawa N."/>
            <person name="Tanurdzic M."/>
            <person name="Theissen G."/>
            <person name="Ulvskov P."/>
            <person name="Wakazuki S."/>
            <person name="Weng J.K."/>
            <person name="Willats W.W."/>
            <person name="Wipf D."/>
            <person name="Wolf P.G."/>
            <person name="Yang L."/>
            <person name="Zimmer A.D."/>
            <person name="Zhu Q."/>
            <person name="Mitros T."/>
            <person name="Hellsten U."/>
            <person name="Loque D."/>
            <person name="Otillar R."/>
            <person name="Salamov A."/>
            <person name="Schmutz J."/>
            <person name="Shapiro H."/>
            <person name="Lindquist E."/>
            <person name="Lucas S."/>
            <person name="Rokhsar D."/>
            <person name="Grigoriev I.V."/>
        </authorList>
    </citation>
    <scope>NUCLEOTIDE SEQUENCE [LARGE SCALE GENOMIC DNA]</scope>
</reference>
<dbReference type="HOGENOM" id="CLU_2137827_0_0_1"/>
<dbReference type="EMBL" id="GL377639">
    <property type="protein sequence ID" value="EFJ12432.1"/>
    <property type="molecule type" value="Genomic_DNA"/>
</dbReference>